<dbReference type="Gene3D" id="3.40.50.1820">
    <property type="entry name" value="alpha/beta hydrolase"/>
    <property type="match status" value="1"/>
</dbReference>
<dbReference type="EC" id="3.1.1.-" evidence="8"/>
<feature type="chain" id="PRO_5045007765" description="Cutinase" evidence="8">
    <location>
        <begin position="22"/>
        <end position="215"/>
    </location>
</feature>
<accession>A0ABS9YSG5</accession>
<keyword evidence="3 8" id="KW-0719">Serine esterase</keyword>
<dbReference type="EMBL" id="JAIVFL010000001">
    <property type="protein sequence ID" value="MCI4674156.1"/>
    <property type="molecule type" value="Genomic_DNA"/>
</dbReference>
<name>A0ABS9YSG5_9MYCO</name>
<dbReference type="PANTHER" id="PTHR33630:SF9">
    <property type="entry name" value="CUTINASE 4"/>
    <property type="match status" value="1"/>
</dbReference>
<comment type="caution">
    <text evidence="9">The sequence shown here is derived from an EMBL/GenBank/DDBJ whole genome shotgun (WGS) entry which is preliminary data.</text>
</comment>
<evidence type="ECO:0000256" key="5">
    <source>
        <dbReference type="ARBA" id="ARBA00022729"/>
    </source>
</evidence>
<keyword evidence="6 8" id="KW-0378">Hydrolase</keyword>
<evidence type="ECO:0000256" key="1">
    <source>
        <dbReference type="ARBA" id="ARBA00004613"/>
    </source>
</evidence>
<proteinExistence type="inferred from homology"/>
<reference evidence="9" key="1">
    <citation type="journal article" date="2022" name="ISME J.">
        <title>Identification of active gaseous-alkane degraders at natural gas seeps.</title>
        <authorList>
            <person name="Farhan Ul Haque M."/>
            <person name="Hernandez M."/>
            <person name="Crombie A.T."/>
            <person name="Murrell J.C."/>
        </authorList>
    </citation>
    <scope>NUCLEOTIDE SEQUENCE</scope>
    <source>
        <strain evidence="9">ANDR5</strain>
    </source>
</reference>
<dbReference type="InterPro" id="IPR029058">
    <property type="entry name" value="AB_hydrolase_fold"/>
</dbReference>
<dbReference type="InterPro" id="IPR000675">
    <property type="entry name" value="Cutinase/axe"/>
</dbReference>
<dbReference type="InterPro" id="IPR043580">
    <property type="entry name" value="CUTINASE_1"/>
</dbReference>
<protein>
    <recommendedName>
        <fullName evidence="8">Cutinase</fullName>
        <ecNumber evidence="8">3.1.1.-</ecNumber>
    </recommendedName>
</protein>
<evidence type="ECO:0000313" key="10">
    <source>
        <dbReference type="Proteomes" id="UP001139068"/>
    </source>
</evidence>
<comment type="function">
    <text evidence="8">Catalyzes the hydrolysis of complex carboxylic polyesters found in the cell wall of plants. Degrades cutin, a macromolecule that forms the structure of the plant cuticle.</text>
</comment>
<keyword evidence="5 8" id="KW-0732">Signal</keyword>
<evidence type="ECO:0000256" key="4">
    <source>
        <dbReference type="ARBA" id="ARBA00022525"/>
    </source>
</evidence>
<keyword evidence="7" id="KW-1015">Disulfide bond</keyword>
<evidence type="ECO:0000256" key="7">
    <source>
        <dbReference type="ARBA" id="ARBA00023157"/>
    </source>
</evidence>
<gene>
    <name evidence="9" type="ORF">K9U37_04090</name>
</gene>
<organism evidence="9 10">
    <name type="scientific">Candidatus Mycolicibacterium alkanivorans</name>
    <dbReference type="NCBI Taxonomy" id="2954114"/>
    <lineage>
        <taxon>Bacteria</taxon>
        <taxon>Bacillati</taxon>
        <taxon>Actinomycetota</taxon>
        <taxon>Actinomycetes</taxon>
        <taxon>Mycobacteriales</taxon>
        <taxon>Mycobacteriaceae</taxon>
        <taxon>Mycolicibacterium</taxon>
    </lineage>
</organism>
<dbReference type="PROSITE" id="PS00155">
    <property type="entry name" value="CUTINASE_1"/>
    <property type="match status" value="1"/>
</dbReference>
<evidence type="ECO:0000256" key="2">
    <source>
        <dbReference type="ARBA" id="ARBA00007534"/>
    </source>
</evidence>
<keyword evidence="4 8" id="KW-0964">Secreted</keyword>
<dbReference type="PANTHER" id="PTHR33630">
    <property type="entry name" value="CUTINASE RV1984C-RELATED-RELATED"/>
    <property type="match status" value="1"/>
</dbReference>
<dbReference type="Proteomes" id="UP001139068">
    <property type="component" value="Unassembled WGS sequence"/>
</dbReference>
<evidence type="ECO:0000256" key="8">
    <source>
        <dbReference type="RuleBase" id="RU361263"/>
    </source>
</evidence>
<evidence type="ECO:0000313" key="9">
    <source>
        <dbReference type="EMBL" id="MCI4674156.1"/>
    </source>
</evidence>
<dbReference type="Pfam" id="PF01083">
    <property type="entry name" value="Cutinase"/>
    <property type="match status" value="1"/>
</dbReference>
<dbReference type="SMART" id="SM01110">
    <property type="entry name" value="Cutinase"/>
    <property type="match status" value="1"/>
</dbReference>
<evidence type="ECO:0000256" key="6">
    <source>
        <dbReference type="ARBA" id="ARBA00022801"/>
    </source>
</evidence>
<comment type="subcellular location">
    <subcellularLocation>
        <location evidence="1 8">Secreted</location>
    </subcellularLocation>
</comment>
<sequence>MSSPRVARLAAVLFLPAPVFVSLPAAVPAAAQPCSDVEVVFARGTNEPPGVGMVGQAFIDSLSSQVGGRSVGVYAVNYPASDNYISGAADGSDDARTHIQDIVASCPATKVVVGGYSQGAAVTDLATAALPPKTTDHVAAVALFGTPSSSFASMLAGGELLPTTNPAYAAKTIDLCADGDPICSPGGNILAHVSYAQSGMTDQAATFAVTKIDQH</sequence>
<keyword evidence="10" id="KW-1185">Reference proteome</keyword>
<dbReference type="SUPFAM" id="SSF53474">
    <property type="entry name" value="alpha/beta-Hydrolases"/>
    <property type="match status" value="1"/>
</dbReference>
<feature type="signal peptide" evidence="8">
    <location>
        <begin position="1"/>
        <end position="21"/>
    </location>
</feature>
<evidence type="ECO:0000256" key="3">
    <source>
        <dbReference type="ARBA" id="ARBA00022487"/>
    </source>
</evidence>
<comment type="similarity">
    <text evidence="2 8">Belongs to the cutinase family.</text>
</comment>